<evidence type="ECO:0000313" key="1">
    <source>
        <dbReference type="EMBL" id="KAH3851763.1"/>
    </source>
</evidence>
<dbReference type="EMBL" id="JAIWYP010000003">
    <property type="protein sequence ID" value="KAH3851763.1"/>
    <property type="molecule type" value="Genomic_DNA"/>
</dbReference>
<gene>
    <name evidence="1" type="ORF">DPMN_094248</name>
</gene>
<sequence length="72" mass="8172">MPEVRALARLVHPGIVRYYQAWMETPPLGWEAEQDSHMYVRFYSPITILPNLLSGSLALSVGFYTTDLTIMG</sequence>
<name>A0A9D4L5S4_DREPO</name>
<evidence type="ECO:0000313" key="2">
    <source>
        <dbReference type="Proteomes" id="UP000828390"/>
    </source>
</evidence>
<keyword evidence="2" id="KW-1185">Reference proteome</keyword>
<comment type="caution">
    <text evidence="1">The sequence shown here is derived from an EMBL/GenBank/DDBJ whole genome shotgun (WGS) entry which is preliminary data.</text>
</comment>
<dbReference type="AlphaFoldDB" id="A0A9D4L5S4"/>
<proteinExistence type="predicted"/>
<dbReference type="Proteomes" id="UP000828390">
    <property type="component" value="Unassembled WGS sequence"/>
</dbReference>
<reference evidence="1" key="2">
    <citation type="submission" date="2020-11" db="EMBL/GenBank/DDBJ databases">
        <authorList>
            <person name="McCartney M.A."/>
            <person name="Auch B."/>
            <person name="Kono T."/>
            <person name="Mallez S."/>
            <person name="Becker A."/>
            <person name="Gohl D.M."/>
            <person name="Silverstein K.A.T."/>
            <person name="Koren S."/>
            <person name="Bechman K.B."/>
            <person name="Herman A."/>
            <person name="Abrahante J.E."/>
            <person name="Garbe J."/>
        </authorList>
    </citation>
    <scope>NUCLEOTIDE SEQUENCE</scope>
    <source>
        <strain evidence="1">Duluth1</strain>
        <tissue evidence="1">Whole animal</tissue>
    </source>
</reference>
<dbReference type="Gene3D" id="3.30.200.20">
    <property type="entry name" value="Phosphorylase Kinase, domain 1"/>
    <property type="match status" value="1"/>
</dbReference>
<reference evidence="1" key="1">
    <citation type="journal article" date="2019" name="bioRxiv">
        <title>The Genome of the Zebra Mussel, Dreissena polymorpha: A Resource for Invasive Species Research.</title>
        <authorList>
            <person name="McCartney M.A."/>
            <person name="Auch B."/>
            <person name="Kono T."/>
            <person name="Mallez S."/>
            <person name="Zhang Y."/>
            <person name="Obille A."/>
            <person name="Becker A."/>
            <person name="Abrahante J.E."/>
            <person name="Garbe J."/>
            <person name="Badalamenti J.P."/>
            <person name="Herman A."/>
            <person name="Mangelson H."/>
            <person name="Liachko I."/>
            <person name="Sullivan S."/>
            <person name="Sone E.D."/>
            <person name="Koren S."/>
            <person name="Silverstein K.A.T."/>
            <person name="Beckman K.B."/>
            <person name="Gohl D.M."/>
        </authorList>
    </citation>
    <scope>NUCLEOTIDE SEQUENCE</scope>
    <source>
        <strain evidence="1">Duluth1</strain>
        <tissue evidence="1">Whole animal</tissue>
    </source>
</reference>
<accession>A0A9D4L5S4</accession>
<organism evidence="1 2">
    <name type="scientific">Dreissena polymorpha</name>
    <name type="common">Zebra mussel</name>
    <name type="synonym">Mytilus polymorpha</name>
    <dbReference type="NCBI Taxonomy" id="45954"/>
    <lineage>
        <taxon>Eukaryota</taxon>
        <taxon>Metazoa</taxon>
        <taxon>Spiralia</taxon>
        <taxon>Lophotrochozoa</taxon>
        <taxon>Mollusca</taxon>
        <taxon>Bivalvia</taxon>
        <taxon>Autobranchia</taxon>
        <taxon>Heteroconchia</taxon>
        <taxon>Euheterodonta</taxon>
        <taxon>Imparidentia</taxon>
        <taxon>Neoheterodontei</taxon>
        <taxon>Myida</taxon>
        <taxon>Dreissenoidea</taxon>
        <taxon>Dreissenidae</taxon>
        <taxon>Dreissena</taxon>
    </lineage>
</organism>
<protein>
    <submittedName>
        <fullName evidence="1">Uncharacterized protein</fullName>
    </submittedName>
</protein>